<gene>
    <name evidence="2" type="ORF">AABD04_20075</name>
</gene>
<protein>
    <submittedName>
        <fullName evidence="2">DUF6668 family protein</fullName>
    </submittedName>
</protein>
<dbReference type="InterPro" id="IPR046609">
    <property type="entry name" value="DUF6668"/>
</dbReference>
<feature type="region of interest" description="Disordered" evidence="1">
    <location>
        <begin position="1"/>
        <end position="24"/>
    </location>
</feature>
<evidence type="ECO:0000313" key="2">
    <source>
        <dbReference type="EMBL" id="MEK8073148.1"/>
    </source>
</evidence>
<name>A0ABU9D0L5_9NOCA</name>
<dbReference type="RefSeq" id="WP_259468021.1">
    <property type="nucleotide sequence ID" value="NZ_JBBPCN010000001.1"/>
</dbReference>
<comment type="caution">
    <text evidence="2">The sequence shown here is derived from an EMBL/GenBank/DDBJ whole genome shotgun (WGS) entry which is preliminary data.</text>
</comment>
<evidence type="ECO:0000313" key="3">
    <source>
        <dbReference type="Proteomes" id="UP001456513"/>
    </source>
</evidence>
<proteinExistence type="predicted"/>
<reference evidence="2 3" key="1">
    <citation type="submission" date="2024-03" db="EMBL/GenBank/DDBJ databases">
        <title>Rhodococcus navarretei sp. nov. and Pseudarthrobacter quantumdoti sp. nov., two new species with the ability to biosynthesize Quantum Dots isolated from soil samples at Union Glacier, Antarctica.</title>
        <authorList>
            <person name="Vargas M."/>
        </authorList>
    </citation>
    <scope>NUCLEOTIDE SEQUENCE [LARGE SCALE GENOMIC DNA]</scope>
    <source>
        <strain evidence="2 3">EXRC-4A-4</strain>
    </source>
</reference>
<evidence type="ECO:0000256" key="1">
    <source>
        <dbReference type="SAM" id="MobiDB-lite"/>
    </source>
</evidence>
<dbReference type="EMBL" id="JBBPCN010000001">
    <property type="protein sequence ID" value="MEK8073148.1"/>
    <property type="molecule type" value="Genomic_DNA"/>
</dbReference>
<organism evidence="2 3">
    <name type="scientific">Rhodococcus navarretei</name>
    <dbReference type="NCBI Taxonomy" id="3128981"/>
    <lineage>
        <taxon>Bacteria</taxon>
        <taxon>Bacillati</taxon>
        <taxon>Actinomycetota</taxon>
        <taxon>Actinomycetes</taxon>
        <taxon>Mycobacteriales</taxon>
        <taxon>Nocardiaceae</taxon>
        <taxon>Rhodococcus</taxon>
    </lineage>
</organism>
<dbReference type="Proteomes" id="UP001456513">
    <property type="component" value="Unassembled WGS sequence"/>
</dbReference>
<dbReference type="Pfam" id="PF20373">
    <property type="entry name" value="DUF6668"/>
    <property type="match status" value="1"/>
</dbReference>
<keyword evidence="3" id="KW-1185">Reference proteome</keyword>
<sequence>MSIPHLATSSNQTPRKSGDLSMRLPERELPIWDRPIPLPDRSPSPMLWLLGAHGGAGVSTLAHVLAPAGDCGDRWPGGYGKQSPYVAIVARETVSGLVKAGELLRQHTAGHGGPSTIIGLITVADRPGRKLPKQIQQTRDVVTALVGRDWRIGWIEQYPLARDPSGLAVWSPFDPQPEKKRSATDVPADIATVGSELREAILLDVQRSTTPTKGKP</sequence>
<accession>A0ABU9D0L5</accession>